<dbReference type="InterPro" id="IPR050955">
    <property type="entry name" value="Plant_Biomass_Hydrol_Est"/>
</dbReference>
<dbReference type="InterPro" id="IPR006311">
    <property type="entry name" value="TAT_signal"/>
</dbReference>
<dbReference type="EMBL" id="JBHUFL010000002">
    <property type="protein sequence ID" value="MFD1834227.1"/>
    <property type="molecule type" value="Genomic_DNA"/>
</dbReference>
<proteinExistence type="predicted"/>
<dbReference type="PANTHER" id="PTHR43037">
    <property type="entry name" value="UNNAMED PRODUCT-RELATED"/>
    <property type="match status" value="1"/>
</dbReference>
<dbReference type="PROSITE" id="PS51318">
    <property type="entry name" value="TAT"/>
    <property type="match status" value="1"/>
</dbReference>
<dbReference type="InterPro" id="IPR001375">
    <property type="entry name" value="Peptidase_S9_cat"/>
</dbReference>
<dbReference type="Pfam" id="PF00326">
    <property type="entry name" value="Peptidase_S9"/>
    <property type="match status" value="1"/>
</dbReference>
<comment type="caution">
    <text evidence="5">The sequence shown here is derived from an EMBL/GenBank/DDBJ whole genome shotgun (WGS) entry which is preliminary data.</text>
</comment>
<dbReference type="Gene3D" id="2.60.40.2180">
    <property type="match status" value="1"/>
</dbReference>
<gene>
    <name evidence="5" type="ORF">ACFSDA_03970</name>
</gene>
<keyword evidence="2" id="KW-0378">Hydrolase</keyword>
<reference evidence="6" key="1">
    <citation type="journal article" date="2019" name="Int. J. Syst. Evol. Microbiol.">
        <title>The Global Catalogue of Microorganisms (GCM) 10K type strain sequencing project: providing services to taxonomists for standard genome sequencing and annotation.</title>
        <authorList>
            <consortium name="The Broad Institute Genomics Platform"/>
            <consortium name="The Broad Institute Genome Sequencing Center for Infectious Disease"/>
            <person name="Wu L."/>
            <person name="Ma J."/>
        </authorList>
    </citation>
    <scope>NUCLEOTIDE SEQUENCE [LARGE SCALE GENOMIC DNA]</scope>
    <source>
        <strain evidence="6">JCM 11650</strain>
    </source>
</reference>
<protein>
    <submittedName>
        <fullName evidence="5">Prolyl oligopeptidase family serine peptidase</fullName>
    </submittedName>
</protein>
<evidence type="ECO:0000256" key="1">
    <source>
        <dbReference type="ARBA" id="ARBA00022729"/>
    </source>
</evidence>
<evidence type="ECO:0000256" key="2">
    <source>
        <dbReference type="ARBA" id="ARBA00022801"/>
    </source>
</evidence>
<organism evidence="5 6">
    <name type="scientific">Brachybacterium rhamnosum</name>
    <dbReference type="NCBI Taxonomy" id="173361"/>
    <lineage>
        <taxon>Bacteria</taxon>
        <taxon>Bacillati</taxon>
        <taxon>Actinomycetota</taxon>
        <taxon>Actinomycetes</taxon>
        <taxon>Micrococcales</taxon>
        <taxon>Dermabacteraceae</taxon>
        <taxon>Brachybacterium</taxon>
    </lineage>
</organism>
<evidence type="ECO:0000256" key="3">
    <source>
        <dbReference type="SAM" id="MobiDB-lite"/>
    </source>
</evidence>
<dbReference type="InterPro" id="IPR029058">
    <property type="entry name" value="AB_hydrolase_fold"/>
</dbReference>
<name>A0ABW4PVB1_9MICO</name>
<accession>A0ABW4PVB1</accession>
<dbReference type="PANTHER" id="PTHR43037:SF5">
    <property type="entry name" value="FERULOYL ESTERASE"/>
    <property type="match status" value="1"/>
</dbReference>
<evidence type="ECO:0000313" key="6">
    <source>
        <dbReference type="Proteomes" id="UP001597280"/>
    </source>
</evidence>
<dbReference type="SUPFAM" id="SSF53474">
    <property type="entry name" value="alpha/beta-Hydrolases"/>
    <property type="match status" value="1"/>
</dbReference>
<dbReference type="Proteomes" id="UP001597280">
    <property type="component" value="Unassembled WGS sequence"/>
</dbReference>
<dbReference type="Gene3D" id="3.40.50.1820">
    <property type="entry name" value="alpha/beta hydrolase"/>
    <property type="match status" value="1"/>
</dbReference>
<feature type="domain" description="Peptidase S9 prolyl oligopeptidase catalytic" evidence="4">
    <location>
        <begin position="296"/>
        <end position="346"/>
    </location>
</feature>
<keyword evidence="1" id="KW-0732">Signal</keyword>
<dbReference type="RefSeq" id="WP_343903620.1">
    <property type="nucleotide sequence ID" value="NZ_BAAAIS010000002.1"/>
</dbReference>
<feature type="region of interest" description="Disordered" evidence="3">
    <location>
        <begin position="1"/>
        <end position="22"/>
    </location>
</feature>
<evidence type="ECO:0000259" key="4">
    <source>
        <dbReference type="Pfam" id="PF00326"/>
    </source>
</evidence>
<evidence type="ECO:0000313" key="5">
    <source>
        <dbReference type="EMBL" id="MFD1834227.1"/>
    </source>
</evidence>
<sequence>MAVDPARPARSAHPTGSRRPARRSVLAAAAVAAPLGLVATAGAPVARATGPTGRSTTFDLHCEVLDSGEQVTSLVIDATRRGRLLAGDALPSTFSVSVRGTNPVSGAVVVDTERTVTAVTVDRAGTVTITLEHGYGVEGASTLDYLADEGRNVQLDLEYTVLQHSPLPANGKGAGSAWLGELTQGDLVSPEVDAFTSHVTDSGMNYRLFSPATRGRSRALPLVIWLHGGGEGGIGEGGAVRYDNEVHLRANRGALGPATAEAQEILGGAHVVAPQCTSAWMLDGPAFAPLVSEVIAEVQRTRRVDPDRIHVMGCSNGGYMTLKMVVENGGEFASAVPICGVVDTFYGSTDPLVSDAELAAIRTPTWLIAAADDTTVDPQANTVHAHELIEDSLLSLYDDVTYDGVSYPGHWSWIYAARNDPRAEGESLWGWMAAQHR</sequence>
<keyword evidence="6" id="KW-1185">Reference proteome</keyword>